<sequence length="144" mass="16511">MNSASRCATKHSHSFVRCQRQSEDQVFQTYETAAEAARREELFADETLKEAQQWKGQIQGIEERADEEINAYQLRAQSVEVQLEKDAQAQVNLSKLRLAQTAHEEEKVYISETAAAWARLRKACYHLRLANLHAAGMQSKSWTE</sequence>
<dbReference type="Proteomes" id="UP001642484">
    <property type="component" value="Unassembled WGS sequence"/>
</dbReference>
<dbReference type="EMBL" id="CAXAMN010024694">
    <property type="protein sequence ID" value="CAK9088983.1"/>
    <property type="molecule type" value="Genomic_DNA"/>
</dbReference>
<accession>A0ABP0QL48</accession>
<reference evidence="2 3" key="1">
    <citation type="submission" date="2024-02" db="EMBL/GenBank/DDBJ databases">
        <authorList>
            <person name="Chen Y."/>
            <person name="Shah S."/>
            <person name="Dougan E. K."/>
            <person name="Thang M."/>
            <person name="Chan C."/>
        </authorList>
    </citation>
    <scope>NUCLEOTIDE SEQUENCE [LARGE SCALE GENOMIC DNA]</scope>
</reference>
<proteinExistence type="predicted"/>
<comment type="caution">
    <text evidence="2">The sequence shown here is derived from an EMBL/GenBank/DDBJ whole genome shotgun (WGS) entry which is preliminary data.</text>
</comment>
<gene>
    <name evidence="2" type="ORF">CCMP2556_LOCUS42866</name>
</gene>
<evidence type="ECO:0000256" key="1">
    <source>
        <dbReference type="SAM" id="Coils"/>
    </source>
</evidence>
<organism evidence="2 3">
    <name type="scientific">Durusdinium trenchii</name>
    <dbReference type="NCBI Taxonomy" id="1381693"/>
    <lineage>
        <taxon>Eukaryota</taxon>
        <taxon>Sar</taxon>
        <taxon>Alveolata</taxon>
        <taxon>Dinophyceae</taxon>
        <taxon>Suessiales</taxon>
        <taxon>Symbiodiniaceae</taxon>
        <taxon>Durusdinium</taxon>
    </lineage>
</organism>
<protein>
    <submittedName>
        <fullName evidence="2">Uncharacterized protein</fullName>
    </submittedName>
</protein>
<keyword evidence="1" id="KW-0175">Coiled coil</keyword>
<evidence type="ECO:0000313" key="3">
    <source>
        <dbReference type="Proteomes" id="UP001642484"/>
    </source>
</evidence>
<feature type="coiled-coil region" evidence="1">
    <location>
        <begin position="44"/>
        <end position="82"/>
    </location>
</feature>
<name>A0ABP0QL48_9DINO</name>
<evidence type="ECO:0000313" key="2">
    <source>
        <dbReference type="EMBL" id="CAK9088983.1"/>
    </source>
</evidence>
<keyword evidence="3" id="KW-1185">Reference proteome</keyword>